<dbReference type="PANTHER" id="PTHR43390">
    <property type="entry name" value="SIGNAL PEPTIDASE I"/>
    <property type="match status" value="1"/>
</dbReference>
<dbReference type="EC" id="3.4.21.89" evidence="4 7"/>
<dbReference type="EMBL" id="FNID01000019">
    <property type="protein sequence ID" value="SDN42366.1"/>
    <property type="molecule type" value="Genomic_DNA"/>
</dbReference>
<gene>
    <name evidence="9" type="ORF">SAMN05192585_1194</name>
</gene>
<evidence type="ECO:0000259" key="8">
    <source>
        <dbReference type="Pfam" id="PF10502"/>
    </source>
</evidence>
<dbReference type="Gene3D" id="2.10.109.10">
    <property type="entry name" value="Umud Fragment, subunit A"/>
    <property type="match status" value="1"/>
</dbReference>
<evidence type="ECO:0000256" key="5">
    <source>
        <dbReference type="ARBA" id="ARBA00022801"/>
    </source>
</evidence>
<keyword evidence="5 7" id="KW-0378">Hydrolase</keyword>
<evidence type="ECO:0000256" key="1">
    <source>
        <dbReference type="ARBA" id="ARBA00000677"/>
    </source>
</evidence>
<comment type="subcellular location">
    <subcellularLocation>
        <location evidence="2">Cell membrane</location>
        <topology evidence="2">Single-pass type II membrane protein</topology>
    </subcellularLocation>
    <subcellularLocation>
        <location evidence="7">Membrane</location>
        <topology evidence="7">Single-pass type II membrane protein</topology>
    </subcellularLocation>
</comment>
<evidence type="ECO:0000256" key="3">
    <source>
        <dbReference type="ARBA" id="ARBA00009370"/>
    </source>
</evidence>
<keyword evidence="7" id="KW-1133">Transmembrane helix</keyword>
<dbReference type="RefSeq" id="WP_092640421.1">
    <property type="nucleotide sequence ID" value="NZ_FNID01000019.1"/>
</dbReference>
<feature type="transmembrane region" description="Helical" evidence="7">
    <location>
        <begin position="28"/>
        <end position="48"/>
    </location>
</feature>
<dbReference type="NCBIfam" id="TIGR02227">
    <property type="entry name" value="sigpep_I_bact"/>
    <property type="match status" value="1"/>
</dbReference>
<dbReference type="GO" id="GO:0009003">
    <property type="term" value="F:signal peptidase activity"/>
    <property type="evidence" value="ECO:0007669"/>
    <property type="project" value="UniProtKB-EC"/>
</dbReference>
<accession>A0A1H0B9S4</accession>
<evidence type="ECO:0000256" key="6">
    <source>
        <dbReference type="PIRSR" id="PIRSR600223-1"/>
    </source>
</evidence>
<dbReference type="Proteomes" id="UP000199182">
    <property type="component" value="Unassembled WGS sequence"/>
</dbReference>
<evidence type="ECO:0000256" key="4">
    <source>
        <dbReference type="ARBA" id="ARBA00013208"/>
    </source>
</evidence>
<dbReference type="GO" id="GO:0004252">
    <property type="term" value="F:serine-type endopeptidase activity"/>
    <property type="evidence" value="ECO:0007669"/>
    <property type="project" value="InterPro"/>
</dbReference>
<dbReference type="InterPro" id="IPR019533">
    <property type="entry name" value="Peptidase_S26"/>
</dbReference>
<feature type="active site" evidence="6">
    <location>
        <position position="53"/>
    </location>
</feature>
<sequence length="188" mass="21420">METAQEVVTPGGEEKFNPVKSVYEWTETLIWCFVFVVILFTFIVRVVGVTGPSMENTLIKEERLITFNYFTPQYGDIVAITQPINLKVPLVKRVIATEGQSVDINFDKGEVYVDGKLLTEKYIKNRTTVKGDVDYPITVPKGCVFVMGDNRDVSLDSRYKEVGMIDTRYIFGKVIFRILPVNRFGTLQ</sequence>
<name>A0A1H0B9S4_9FIRM</name>
<feature type="active site" evidence="6">
    <location>
        <position position="92"/>
    </location>
</feature>
<dbReference type="InterPro" id="IPR036286">
    <property type="entry name" value="LexA/Signal_pep-like_sf"/>
</dbReference>
<dbReference type="InterPro" id="IPR019758">
    <property type="entry name" value="Pept_S26A_signal_pept_1_CS"/>
</dbReference>
<dbReference type="GO" id="GO:0005886">
    <property type="term" value="C:plasma membrane"/>
    <property type="evidence" value="ECO:0007669"/>
    <property type="project" value="UniProtKB-SubCell"/>
</dbReference>
<evidence type="ECO:0000256" key="7">
    <source>
        <dbReference type="RuleBase" id="RU362042"/>
    </source>
</evidence>
<comment type="similarity">
    <text evidence="3 7">Belongs to the peptidase S26 family.</text>
</comment>
<keyword evidence="7" id="KW-0472">Membrane</keyword>
<dbReference type="PRINTS" id="PR00727">
    <property type="entry name" value="LEADERPTASE"/>
</dbReference>
<dbReference type="Pfam" id="PF10502">
    <property type="entry name" value="Peptidase_S26"/>
    <property type="match status" value="1"/>
</dbReference>
<dbReference type="AlphaFoldDB" id="A0A1H0B9S4"/>
<comment type="catalytic activity">
    <reaction evidence="1 7">
        <text>Cleavage of hydrophobic, N-terminal signal or leader sequences from secreted and periplasmic proteins.</text>
        <dbReference type="EC" id="3.4.21.89"/>
    </reaction>
</comment>
<protein>
    <recommendedName>
        <fullName evidence="4 7">Signal peptidase I</fullName>
        <ecNumber evidence="4 7">3.4.21.89</ecNumber>
    </recommendedName>
</protein>
<feature type="domain" description="Peptidase S26" evidence="8">
    <location>
        <begin position="24"/>
        <end position="178"/>
    </location>
</feature>
<reference evidence="9 10" key="1">
    <citation type="submission" date="2016-10" db="EMBL/GenBank/DDBJ databases">
        <authorList>
            <person name="de Groot N.N."/>
        </authorList>
    </citation>
    <scope>NUCLEOTIDE SEQUENCE [LARGE SCALE GENOMIC DNA]</scope>
    <source>
        <strain evidence="9 10">CGMCC 1.5012</strain>
    </source>
</reference>
<dbReference type="GO" id="GO:0006465">
    <property type="term" value="P:signal peptide processing"/>
    <property type="evidence" value="ECO:0007669"/>
    <property type="project" value="InterPro"/>
</dbReference>
<dbReference type="OrthoDB" id="9802919at2"/>
<dbReference type="PANTHER" id="PTHR43390:SF1">
    <property type="entry name" value="CHLOROPLAST PROCESSING PEPTIDASE"/>
    <property type="match status" value="1"/>
</dbReference>
<keyword evidence="7" id="KW-0645">Protease</keyword>
<evidence type="ECO:0000256" key="2">
    <source>
        <dbReference type="ARBA" id="ARBA00004401"/>
    </source>
</evidence>
<evidence type="ECO:0000313" key="9">
    <source>
        <dbReference type="EMBL" id="SDN42366.1"/>
    </source>
</evidence>
<keyword evidence="10" id="KW-1185">Reference proteome</keyword>
<organism evidence="9 10">
    <name type="scientific">Acetanaerobacterium elongatum</name>
    <dbReference type="NCBI Taxonomy" id="258515"/>
    <lineage>
        <taxon>Bacteria</taxon>
        <taxon>Bacillati</taxon>
        <taxon>Bacillota</taxon>
        <taxon>Clostridia</taxon>
        <taxon>Eubacteriales</taxon>
        <taxon>Oscillospiraceae</taxon>
        <taxon>Acetanaerobacterium</taxon>
    </lineage>
</organism>
<dbReference type="CDD" id="cd06530">
    <property type="entry name" value="S26_SPase_I"/>
    <property type="match status" value="1"/>
</dbReference>
<dbReference type="SUPFAM" id="SSF51306">
    <property type="entry name" value="LexA/Signal peptidase"/>
    <property type="match status" value="1"/>
</dbReference>
<dbReference type="STRING" id="258515.SAMN05192585_1194"/>
<dbReference type="InterPro" id="IPR000223">
    <property type="entry name" value="Pept_S26A_signal_pept_1"/>
</dbReference>
<keyword evidence="7" id="KW-0812">Transmembrane</keyword>
<evidence type="ECO:0000313" key="10">
    <source>
        <dbReference type="Proteomes" id="UP000199182"/>
    </source>
</evidence>
<proteinExistence type="inferred from homology"/>
<dbReference type="PROSITE" id="PS00761">
    <property type="entry name" value="SPASE_I_3"/>
    <property type="match status" value="1"/>
</dbReference>